<dbReference type="Gene3D" id="3.40.50.1240">
    <property type="entry name" value="Phosphoglycerate mutase-like"/>
    <property type="match status" value="1"/>
</dbReference>
<dbReference type="Pfam" id="PF00300">
    <property type="entry name" value="His_Phos_1"/>
    <property type="match status" value="1"/>
</dbReference>
<dbReference type="SUPFAM" id="SSF53254">
    <property type="entry name" value="Phosphoglycerate mutase-like"/>
    <property type="match status" value="1"/>
</dbReference>
<evidence type="ECO:0000313" key="1">
    <source>
        <dbReference type="EMBL" id="EXM38362.1"/>
    </source>
</evidence>
<keyword evidence="3" id="KW-1185">Reference proteome</keyword>
<sequence>MRILILRHGEPDYVKDCLTEKGIEQAGLLAERLTGEDIKAFYVSPMGRARETCDITLKKFPESRAEVCDWLHEFDLMWDNPESGKKEMVWDVPPDYWTEIPELYEKDGWYEHPAMKAAGMGDRILAVNTGVDKVLAKYGLIRKGRHYEVKQKCDDTIAMFCHFGAMCAVTAHLLNISPMIVWQGFNADFTALTELCTDDRYGSKANFRICTFNDTHHLKEHERTQLSAK</sequence>
<dbReference type="AlphaFoldDB" id="A0A011VW57"/>
<dbReference type="EMBL" id="JEOB01000004">
    <property type="protein sequence ID" value="EXM38362.1"/>
    <property type="molecule type" value="Genomic_DNA"/>
</dbReference>
<protein>
    <submittedName>
        <fullName evidence="2">Phosphoglycerate mutase</fullName>
    </submittedName>
</protein>
<dbReference type="OrthoDB" id="9782128at2"/>
<dbReference type="SMART" id="SM00855">
    <property type="entry name" value="PGAM"/>
    <property type="match status" value="1"/>
</dbReference>
<organism evidence="2 3">
    <name type="scientific">Ruminococcus albus SY3</name>
    <dbReference type="NCBI Taxonomy" id="1341156"/>
    <lineage>
        <taxon>Bacteria</taxon>
        <taxon>Bacillati</taxon>
        <taxon>Bacillota</taxon>
        <taxon>Clostridia</taxon>
        <taxon>Eubacteriales</taxon>
        <taxon>Oscillospiraceae</taxon>
        <taxon>Ruminococcus</taxon>
    </lineage>
</organism>
<dbReference type="InterPro" id="IPR029033">
    <property type="entry name" value="His_PPase_superfam"/>
</dbReference>
<comment type="caution">
    <text evidence="2">The sequence shown here is derived from an EMBL/GenBank/DDBJ whole genome shotgun (WGS) entry which is preliminary data.</text>
</comment>
<dbReference type="Proteomes" id="UP000021369">
    <property type="component" value="Unassembled WGS sequence"/>
</dbReference>
<reference evidence="2 3" key="1">
    <citation type="submission" date="2013-06" db="EMBL/GenBank/DDBJ databases">
        <title>Rumen cellulosomics: divergent fiber-degrading strategies revealed by comparative genome-wide analysis of six Ruminococcal strains.</title>
        <authorList>
            <person name="Dassa B."/>
            <person name="Borovok I."/>
            <person name="Lamed R."/>
            <person name="Flint H."/>
            <person name="Yeoman C.J."/>
            <person name="White B."/>
            <person name="Bayer E.A."/>
        </authorList>
    </citation>
    <scope>NUCLEOTIDE SEQUENCE [LARGE SCALE GENOMIC DNA]</scope>
    <source>
        <strain evidence="2 3">SY3</strain>
    </source>
</reference>
<name>A0A011VW57_RUMAL</name>
<dbReference type="RefSeq" id="WP_037288048.1">
    <property type="nucleotide sequence ID" value="NZ_JEOB01000003.1"/>
</dbReference>
<evidence type="ECO:0000313" key="3">
    <source>
        <dbReference type="Proteomes" id="UP000021369"/>
    </source>
</evidence>
<evidence type="ECO:0000313" key="2">
    <source>
        <dbReference type="EMBL" id="EXM38833.1"/>
    </source>
</evidence>
<accession>A0A011VW57</accession>
<dbReference type="EMBL" id="JEOB01000003">
    <property type="protein sequence ID" value="EXM38833.1"/>
    <property type="molecule type" value="Genomic_DNA"/>
</dbReference>
<dbReference type="PATRIC" id="fig|1341156.4.peg.2102"/>
<gene>
    <name evidence="2" type="ORF">RASY3_10785</name>
    <name evidence="1" type="ORF">RASY3_19475</name>
</gene>
<proteinExistence type="predicted"/>
<dbReference type="InterPro" id="IPR013078">
    <property type="entry name" value="His_Pase_superF_clade-1"/>
</dbReference>
<dbReference type="CDD" id="cd07067">
    <property type="entry name" value="HP_PGM_like"/>
    <property type="match status" value="1"/>
</dbReference>